<dbReference type="EMBL" id="GGEC01064674">
    <property type="protein sequence ID" value="MBX45158.1"/>
    <property type="molecule type" value="Transcribed_RNA"/>
</dbReference>
<evidence type="ECO:0000313" key="1">
    <source>
        <dbReference type="EMBL" id="MBX45158.1"/>
    </source>
</evidence>
<sequence length="29" mass="3156">MAAIAGITVGLGLSEGSSDYIHRPWRFIH</sequence>
<protein>
    <submittedName>
        <fullName evidence="1">Uncharacterized protein</fullName>
    </submittedName>
</protein>
<organism evidence="1">
    <name type="scientific">Rhizophora mucronata</name>
    <name type="common">Asiatic mangrove</name>
    <dbReference type="NCBI Taxonomy" id="61149"/>
    <lineage>
        <taxon>Eukaryota</taxon>
        <taxon>Viridiplantae</taxon>
        <taxon>Streptophyta</taxon>
        <taxon>Embryophyta</taxon>
        <taxon>Tracheophyta</taxon>
        <taxon>Spermatophyta</taxon>
        <taxon>Magnoliopsida</taxon>
        <taxon>eudicotyledons</taxon>
        <taxon>Gunneridae</taxon>
        <taxon>Pentapetalae</taxon>
        <taxon>rosids</taxon>
        <taxon>fabids</taxon>
        <taxon>Malpighiales</taxon>
        <taxon>Rhizophoraceae</taxon>
        <taxon>Rhizophora</taxon>
    </lineage>
</organism>
<reference evidence="1" key="1">
    <citation type="submission" date="2018-02" db="EMBL/GenBank/DDBJ databases">
        <title>Rhizophora mucronata_Transcriptome.</title>
        <authorList>
            <person name="Meera S.P."/>
            <person name="Sreeshan A."/>
            <person name="Augustine A."/>
        </authorList>
    </citation>
    <scope>NUCLEOTIDE SEQUENCE</scope>
    <source>
        <tissue evidence="1">Leaf</tissue>
    </source>
</reference>
<name>A0A2P2NRM3_RHIMU</name>
<dbReference type="AlphaFoldDB" id="A0A2P2NRM3"/>
<proteinExistence type="predicted"/>
<accession>A0A2P2NRM3</accession>